<dbReference type="SMART" id="SM01276">
    <property type="entry name" value="M60-like"/>
    <property type="match status" value="1"/>
</dbReference>
<dbReference type="Pfam" id="PF13402">
    <property type="entry name" value="Peptidase_M60"/>
    <property type="match status" value="1"/>
</dbReference>
<dbReference type="OrthoDB" id="2392728at2"/>
<dbReference type="InterPro" id="IPR031161">
    <property type="entry name" value="Peptidase_M60_dom"/>
</dbReference>
<dbReference type="Gene3D" id="3.40.390.80">
    <property type="entry name" value="Peptidase M60, enhancin-like domain 2"/>
    <property type="match status" value="1"/>
</dbReference>
<proteinExistence type="predicted"/>
<dbReference type="EMBL" id="CP007637">
    <property type="protein sequence ID" value="AIB37407.1"/>
    <property type="molecule type" value="Genomic_DNA"/>
</dbReference>
<gene>
    <name evidence="2" type="ORF">PS417_17820</name>
</gene>
<protein>
    <recommendedName>
        <fullName evidence="1">Peptidase M60 domain-containing protein</fullName>
    </recommendedName>
</protein>
<name>A0A1N7U3L9_9PSED</name>
<reference evidence="2 3" key="1">
    <citation type="submission" date="2014-05" db="EMBL/GenBank/DDBJ databases">
        <title>Pseudomonas simiae WCS417.</title>
        <authorList>
            <person name="Berendsen R.L."/>
        </authorList>
    </citation>
    <scope>NUCLEOTIDE SEQUENCE [LARGE SCALE GENOMIC DNA]</scope>
    <source>
        <strain evidence="2 3">WCS417</strain>
    </source>
</reference>
<dbReference type="InterPro" id="IPR042279">
    <property type="entry name" value="Pep_M60_3"/>
</dbReference>
<feature type="domain" description="Peptidase M60" evidence="1">
    <location>
        <begin position="33"/>
        <end position="332"/>
    </location>
</feature>
<dbReference type="PROSITE" id="PS51723">
    <property type="entry name" value="PEPTIDASE_M60"/>
    <property type="match status" value="1"/>
</dbReference>
<dbReference type="AlphaFoldDB" id="A0A1N7U3L9"/>
<evidence type="ECO:0000313" key="2">
    <source>
        <dbReference type="EMBL" id="AIB37407.1"/>
    </source>
</evidence>
<dbReference type="Gene3D" id="1.10.390.30">
    <property type="entry name" value="Peptidase M60, enhancin-like domain 3"/>
    <property type="match status" value="1"/>
</dbReference>
<dbReference type="Pfam" id="PF03272">
    <property type="entry name" value="Mucin_bdg"/>
    <property type="match status" value="2"/>
</dbReference>
<evidence type="ECO:0000259" key="1">
    <source>
        <dbReference type="PROSITE" id="PS51723"/>
    </source>
</evidence>
<dbReference type="RefSeq" id="WP_010209263.1">
    <property type="nucleotide sequence ID" value="NZ_CP007637.1"/>
</dbReference>
<sequence length="850" mass="94177">MIELKDSVKTYKPYTLEYPSWLFGTGFSKGIYHDRQSLGIALPAGASFSIRRSSPMDTVLELDMLNDSGSTETYVRITGEWTTLTVTSASVPFIRTPYIPIDVQIEYSAVGEHVLPTYRAGDDADLFFRQWDETDSAFTLVQTTYANLLVPAVDKSRLKELHQAEGLGALEAYYVNVFEYFNRLAGISLDATVPTDKNILNRYFIKADKDGGGSAYYGQYWTAQVAATIAPCWLDTRPDNWCALHEIAHGYQTLAMYNSSIPTGEVWNNIYATYYQHKMMGDSVYERGWMYGGNAQATFDAVRSRIDSDVPLSMWPLSELLFIFMLVIDKVGEPAFTEFNQYYRRLANAEGFNYLTFPLEDIFVTRWAERTNLDVGPFMTQVGANVTNAVSFNTAYGNYQPCCPLYRVVPPEQLASIQRRLKLKTPLSLVDCKSLLETDLKGDVTLRMTERAYFENKGKSLVIRTGSNISRVVKVISPTLEVKGLPIGVYTLQPPAMTSGNLIKNYTYVEVAANMNNLVELDSVLAKGTSLASQTIDFLGLGDGKIATLCIDMESCRASFSVVSTTPHSYFGSATYASVLVRDLNGFILCDVVLPGVGALVGVYEFPIAPGCTVNVHHQEPVRLREVPRLQPFIDLKAIDNFLEVTTQGFKNIKMGSWPADNLKTRITAAADEIRKTPHVLLHAGSAPVMDVFAAIHTFDGAEKDTLIGLYKDLIISYADTGGPVVSGNYFTWSQPGLENRSVAEININTATQQVAIQVHPGAPHYYFSTIYIAVWVRTATGEVLFSQELRGTAPAEASYVSLPFVKGSTVSVLHVESVRSELVNTDTQARYPVKQIQVVRALGDGKLQV</sequence>
<evidence type="ECO:0000313" key="3">
    <source>
        <dbReference type="Proteomes" id="UP000027308"/>
    </source>
</evidence>
<dbReference type="InterPro" id="IPR004954">
    <property type="entry name" value="Mucin-bd"/>
</dbReference>
<accession>A0A1N7U3L9</accession>
<dbReference type="eggNOG" id="COG1404">
    <property type="taxonomic scope" value="Bacteria"/>
</dbReference>
<organism evidence="2 3">
    <name type="scientific">Pseudomonas simiae</name>
    <dbReference type="NCBI Taxonomy" id="321846"/>
    <lineage>
        <taxon>Bacteria</taxon>
        <taxon>Pseudomonadati</taxon>
        <taxon>Pseudomonadota</taxon>
        <taxon>Gammaproteobacteria</taxon>
        <taxon>Pseudomonadales</taxon>
        <taxon>Pseudomonadaceae</taxon>
        <taxon>Pseudomonas</taxon>
    </lineage>
</organism>
<dbReference type="Proteomes" id="UP000027308">
    <property type="component" value="Chromosome"/>
</dbReference>